<evidence type="ECO:0000313" key="11">
    <source>
        <dbReference type="Proteomes" id="UP001445076"/>
    </source>
</evidence>
<evidence type="ECO:0000259" key="9">
    <source>
        <dbReference type="PROSITE" id="PS51058"/>
    </source>
</evidence>
<keyword evidence="6" id="KW-0238">DNA-binding</keyword>
<protein>
    <recommendedName>
        <fullName evidence="9">CXXC-type domain-containing protein</fullName>
    </recommendedName>
</protein>
<evidence type="ECO:0000256" key="6">
    <source>
        <dbReference type="ARBA" id="ARBA00023125"/>
    </source>
</evidence>
<keyword evidence="5" id="KW-0862">Zinc</keyword>
<reference evidence="10 11" key="1">
    <citation type="journal article" date="2024" name="BMC Genomics">
        <title>Genome assembly of redclaw crayfish (Cherax quadricarinatus) provides insights into its immune adaptation and hypoxia tolerance.</title>
        <authorList>
            <person name="Liu Z."/>
            <person name="Zheng J."/>
            <person name="Li H."/>
            <person name="Fang K."/>
            <person name="Wang S."/>
            <person name="He J."/>
            <person name="Zhou D."/>
            <person name="Weng S."/>
            <person name="Chi M."/>
            <person name="Gu Z."/>
            <person name="He J."/>
            <person name="Li F."/>
            <person name="Wang M."/>
        </authorList>
    </citation>
    <scope>NUCLEOTIDE SEQUENCE [LARGE SCALE GENOMIC DNA]</scope>
    <source>
        <strain evidence="10">ZL_2023a</strain>
    </source>
</reference>
<feature type="compositionally biased region" description="Polar residues" evidence="8">
    <location>
        <begin position="286"/>
        <end position="297"/>
    </location>
</feature>
<keyword evidence="4 7" id="KW-0863">Zinc-finger</keyword>
<dbReference type="Proteomes" id="UP001445076">
    <property type="component" value="Unassembled WGS sequence"/>
</dbReference>
<evidence type="ECO:0000256" key="1">
    <source>
        <dbReference type="ARBA" id="ARBA00004496"/>
    </source>
</evidence>
<dbReference type="GO" id="GO:0005634">
    <property type="term" value="C:nucleus"/>
    <property type="evidence" value="ECO:0007669"/>
    <property type="project" value="TreeGrafter"/>
</dbReference>
<dbReference type="AlphaFoldDB" id="A0AAW0WBY7"/>
<evidence type="ECO:0000256" key="5">
    <source>
        <dbReference type="ARBA" id="ARBA00022833"/>
    </source>
</evidence>
<feature type="non-terminal residue" evidence="10">
    <location>
        <position position="328"/>
    </location>
</feature>
<evidence type="ECO:0000256" key="7">
    <source>
        <dbReference type="PROSITE-ProRule" id="PRU00509"/>
    </source>
</evidence>
<comment type="subcellular location">
    <subcellularLocation>
        <location evidence="1">Cytoplasm</location>
    </subcellularLocation>
</comment>
<dbReference type="EMBL" id="JARKIK010000067">
    <property type="protein sequence ID" value="KAK8729465.1"/>
    <property type="molecule type" value="Genomic_DNA"/>
</dbReference>
<keyword evidence="3" id="KW-0479">Metal-binding</keyword>
<accession>A0AAW0WBY7</accession>
<dbReference type="GO" id="GO:0005737">
    <property type="term" value="C:cytoplasm"/>
    <property type="evidence" value="ECO:0007669"/>
    <property type="project" value="UniProtKB-SubCell"/>
</dbReference>
<evidence type="ECO:0000256" key="2">
    <source>
        <dbReference type="ARBA" id="ARBA00022490"/>
    </source>
</evidence>
<comment type="caution">
    <text evidence="10">The sequence shown here is derived from an EMBL/GenBank/DDBJ whole genome shotgun (WGS) entry which is preliminary data.</text>
</comment>
<dbReference type="Pfam" id="PF02008">
    <property type="entry name" value="zf-CXXC"/>
    <property type="match status" value="1"/>
</dbReference>
<dbReference type="InterPro" id="IPR002857">
    <property type="entry name" value="Znf_CXXC"/>
</dbReference>
<feature type="compositionally biased region" description="Low complexity" evidence="8">
    <location>
        <begin position="257"/>
        <end position="272"/>
    </location>
</feature>
<feature type="domain" description="CXXC-type" evidence="9">
    <location>
        <begin position="98"/>
        <end position="138"/>
    </location>
</feature>
<feature type="compositionally biased region" description="Pro residues" evidence="8">
    <location>
        <begin position="204"/>
        <end position="229"/>
    </location>
</feature>
<organism evidence="10 11">
    <name type="scientific">Cherax quadricarinatus</name>
    <name type="common">Australian red claw crayfish</name>
    <dbReference type="NCBI Taxonomy" id="27406"/>
    <lineage>
        <taxon>Eukaryota</taxon>
        <taxon>Metazoa</taxon>
        <taxon>Ecdysozoa</taxon>
        <taxon>Arthropoda</taxon>
        <taxon>Crustacea</taxon>
        <taxon>Multicrustacea</taxon>
        <taxon>Malacostraca</taxon>
        <taxon>Eumalacostraca</taxon>
        <taxon>Eucarida</taxon>
        <taxon>Decapoda</taxon>
        <taxon>Pleocyemata</taxon>
        <taxon>Astacidea</taxon>
        <taxon>Parastacoidea</taxon>
        <taxon>Parastacidae</taxon>
        <taxon>Cherax</taxon>
    </lineage>
</organism>
<evidence type="ECO:0000313" key="10">
    <source>
        <dbReference type="EMBL" id="KAK8729465.1"/>
    </source>
</evidence>
<dbReference type="PROSITE" id="PS51058">
    <property type="entry name" value="ZF_CXXC"/>
    <property type="match status" value="1"/>
</dbReference>
<feature type="compositionally biased region" description="Pro residues" evidence="8">
    <location>
        <begin position="79"/>
        <end position="91"/>
    </location>
</feature>
<feature type="compositionally biased region" description="Low complexity" evidence="8">
    <location>
        <begin position="27"/>
        <end position="70"/>
    </location>
</feature>
<feature type="non-terminal residue" evidence="10">
    <location>
        <position position="1"/>
    </location>
</feature>
<keyword evidence="2" id="KW-0963">Cytoplasm</keyword>
<name>A0AAW0WBY7_CHEQU</name>
<feature type="region of interest" description="Disordered" evidence="8">
    <location>
        <begin position="204"/>
        <end position="328"/>
    </location>
</feature>
<proteinExistence type="predicted"/>
<feature type="region of interest" description="Disordered" evidence="8">
    <location>
        <begin position="1"/>
        <end position="106"/>
    </location>
</feature>
<evidence type="ECO:0000256" key="3">
    <source>
        <dbReference type="ARBA" id="ARBA00022723"/>
    </source>
</evidence>
<sequence>TFEGSSSQLRVDGPVRVGVKRAGRAGSLESSESDASVSGTENSGQVSSVSSTAVSNTDNTNTTSGMNSSTAPCSEGGFRPPPPQQPPPPQDDPPEKPVKKKRKRCGDCVGCQRKDNCGDCAPCRNDKSHQICKMRRCDKLTEKRTPRGEKMERRQSGMGAMMPFFPGPGMGEQPALPPPEIPPFPHMRERFPNAVWGGDAPQGQWPPPFHPPALGHPPMGHPPPPPPPHQFNQFEPRQPMFNFPGGPSGAPAPPVPSVSQYNNQFNGQFNTGGDNGNGGYVPQGHFSPQTSQTSVPAFSNGPPNGFLNQNQGNGVVGGSSPHHHRYPG</sequence>
<evidence type="ECO:0000256" key="4">
    <source>
        <dbReference type="ARBA" id="ARBA00022771"/>
    </source>
</evidence>
<dbReference type="GO" id="GO:0008270">
    <property type="term" value="F:zinc ion binding"/>
    <property type="evidence" value="ECO:0007669"/>
    <property type="project" value="UniProtKB-KW"/>
</dbReference>
<dbReference type="InterPro" id="IPR040388">
    <property type="entry name" value="CXXC4/CXXC5"/>
</dbReference>
<gene>
    <name evidence="10" type="ORF">OTU49_008480</name>
</gene>
<dbReference type="PANTHER" id="PTHR13419">
    <property type="entry name" value="ZINC FINGER-CONTAINING"/>
    <property type="match status" value="1"/>
</dbReference>
<feature type="compositionally biased region" description="Low complexity" evidence="8">
    <location>
        <begin position="300"/>
        <end position="313"/>
    </location>
</feature>
<dbReference type="GO" id="GO:0008327">
    <property type="term" value="F:methyl-CpG binding"/>
    <property type="evidence" value="ECO:0007669"/>
    <property type="project" value="TreeGrafter"/>
</dbReference>
<keyword evidence="11" id="KW-1185">Reference proteome</keyword>
<evidence type="ECO:0000256" key="8">
    <source>
        <dbReference type="SAM" id="MobiDB-lite"/>
    </source>
</evidence>
<dbReference type="PANTHER" id="PTHR13419:SF0">
    <property type="entry name" value="CXXC-TYPE DOMAIN-CONTAINING PROTEIN"/>
    <property type="match status" value="1"/>
</dbReference>